<keyword evidence="10 14" id="KW-0539">Nucleus</keyword>
<dbReference type="GO" id="GO:0045740">
    <property type="term" value="P:positive regulation of DNA replication"/>
    <property type="evidence" value="ECO:0007669"/>
    <property type="project" value="TreeGrafter"/>
</dbReference>
<dbReference type="InterPro" id="IPR028942">
    <property type="entry name" value="WHIM1_dom"/>
</dbReference>
<feature type="domain" description="WAC" evidence="20">
    <location>
        <begin position="22"/>
        <end position="129"/>
    </location>
</feature>
<dbReference type="CTD" id="387569"/>
<dbReference type="GO" id="GO:0008270">
    <property type="term" value="F:zinc ion binding"/>
    <property type="evidence" value="ECO:0007669"/>
    <property type="project" value="UniProtKB-KW"/>
</dbReference>
<feature type="region of interest" description="Disordered" evidence="16">
    <location>
        <begin position="1762"/>
        <end position="1794"/>
    </location>
</feature>
<evidence type="ECO:0000259" key="20">
    <source>
        <dbReference type="PROSITE" id="PS51136"/>
    </source>
</evidence>
<feature type="domain" description="PHD-type" evidence="18">
    <location>
        <begin position="1091"/>
        <end position="1147"/>
    </location>
</feature>
<dbReference type="PROSITE" id="PS50016">
    <property type="entry name" value="ZF_PHD_2"/>
    <property type="match status" value="1"/>
</dbReference>
<dbReference type="Gene3D" id="1.20.920.10">
    <property type="entry name" value="Bromodomain-like"/>
    <property type="match status" value="1"/>
</dbReference>
<keyword evidence="3" id="KW-0479">Metal-binding</keyword>
<feature type="compositionally biased region" description="Basic and acidic residues" evidence="16">
    <location>
        <begin position="1613"/>
        <end position="1625"/>
    </location>
</feature>
<dbReference type="PROSITE" id="PS01359">
    <property type="entry name" value="ZF_PHD_1"/>
    <property type="match status" value="1"/>
</dbReference>
<dbReference type="InterPro" id="IPR047171">
    <property type="entry name" value="BAZ1A"/>
</dbReference>
<evidence type="ECO:0000256" key="11">
    <source>
        <dbReference type="ARBA" id="ARBA00068253"/>
    </source>
</evidence>
<dbReference type="GO" id="GO:0006338">
    <property type="term" value="P:chromatin remodeling"/>
    <property type="evidence" value="ECO:0007669"/>
    <property type="project" value="InterPro"/>
</dbReference>
<keyword evidence="4 13" id="KW-0863">Zinc-finger</keyword>
<keyword evidence="5" id="KW-0862">Zinc</keyword>
<dbReference type="Gene3D" id="3.30.40.10">
    <property type="entry name" value="Zinc/RING finger domain, C3HC4 (zinc finger)"/>
    <property type="match status" value="2"/>
</dbReference>
<dbReference type="SUPFAM" id="SSF57903">
    <property type="entry name" value="FYVE/PHD zinc finger"/>
    <property type="match status" value="2"/>
</dbReference>
<feature type="compositionally biased region" description="Basic and acidic residues" evidence="16">
    <location>
        <begin position="740"/>
        <end position="750"/>
    </location>
</feature>
<evidence type="ECO:0000259" key="17">
    <source>
        <dbReference type="PROSITE" id="PS50014"/>
    </source>
</evidence>
<gene>
    <name evidence="22" type="primary">LOC111350310</name>
</gene>
<dbReference type="InterPro" id="IPR018501">
    <property type="entry name" value="DDT_dom"/>
</dbReference>
<dbReference type="GeneID" id="111350310"/>
<dbReference type="GO" id="GO:0031445">
    <property type="term" value="P:regulation of heterochromatin formation"/>
    <property type="evidence" value="ECO:0007669"/>
    <property type="project" value="TreeGrafter"/>
</dbReference>
<evidence type="ECO:0000256" key="7">
    <source>
        <dbReference type="ARBA" id="ARBA00023054"/>
    </source>
</evidence>
<dbReference type="GO" id="GO:0008623">
    <property type="term" value="C:CHRAC"/>
    <property type="evidence" value="ECO:0007669"/>
    <property type="project" value="TreeGrafter"/>
</dbReference>
<dbReference type="SMART" id="SM00249">
    <property type="entry name" value="PHD"/>
    <property type="match status" value="6"/>
</dbReference>
<dbReference type="InterPro" id="IPR019786">
    <property type="entry name" value="Zinc_finger_PHD-type_CS"/>
</dbReference>
<comment type="subcellular location">
    <subcellularLocation>
        <location evidence="1 14">Nucleus</location>
    </subcellularLocation>
</comment>
<feature type="compositionally biased region" description="Basic and acidic residues" evidence="16">
    <location>
        <begin position="271"/>
        <end position="296"/>
    </location>
</feature>
<keyword evidence="6" id="KW-0805">Transcription regulation</keyword>
<feature type="region of interest" description="Disordered" evidence="16">
    <location>
        <begin position="240"/>
        <end position="317"/>
    </location>
</feature>
<evidence type="ECO:0000256" key="3">
    <source>
        <dbReference type="ARBA" id="ARBA00022723"/>
    </source>
</evidence>
<evidence type="ECO:0000256" key="16">
    <source>
        <dbReference type="SAM" id="MobiDB-lite"/>
    </source>
</evidence>
<feature type="region of interest" description="Disordered" evidence="16">
    <location>
        <begin position="1587"/>
        <end position="1653"/>
    </location>
</feature>
<evidence type="ECO:0000313" key="21">
    <source>
        <dbReference type="Proteomes" id="UP000301870"/>
    </source>
</evidence>
<dbReference type="InterPro" id="IPR036427">
    <property type="entry name" value="Bromodomain-like_sf"/>
</dbReference>
<name>A0A9J7ILT8_SPOLT</name>
<dbReference type="Pfam" id="PF15612">
    <property type="entry name" value="WHIM1"/>
    <property type="match status" value="1"/>
</dbReference>
<keyword evidence="9" id="KW-0804">Transcription</keyword>
<dbReference type="PRINTS" id="PR00503">
    <property type="entry name" value="BROMODOMAIN"/>
</dbReference>
<dbReference type="SMART" id="SM00297">
    <property type="entry name" value="BROMO"/>
    <property type="match status" value="1"/>
</dbReference>
<dbReference type="KEGG" id="sliu:111350310"/>
<evidence type="ECO:0000256" key="14">
    <source>
        <dbReference type="PROSITE-ProRule" id="PRU00475"/>
    </source>
</evidence>
<dbReference type="InterPro" id="IPR019787">
    <property type="entry name" value="Znf_PHD-finger"/>
</dbReference>
<evidence type="ECO:0000313" key="22">
    <source>
        <dbReference type="RefSeq" id="XP_022817590.1"/>
    </source>
</evidence>
<dbReference type="Pfam" id="PF00439">
    <property type="entry name" value="Bromodomain"/>
    <property type="match status" value="1"/>
</dbReference>
<feature type="compositionally biased region" description="Basic and acidic residues" evidence="16">
    <location>
        <begin position="304"/>
        <end position="317"/>
    </location>
</feature>
<dbReference type="PROSITE" id="PS51136">
    <property type="entry name" value="WAC"/>
    <property type="match status" value="1"/>
</dbReference>
<dbReference type="InterPro" id="IPR028941">
    <property type="entry name" value="WHIM2_dom"/>
</dbReference>
<dbReference type="GO" id="GO:0000228">
    <property type="term" value="C:nuclear chromosome"/>
    <property type="evidence" value="ECO:0007669"/>
    <property type="project" value="TreeGrafter"/>
</dbReference>
<dbReference type="RefSeq" id="XP_022817590.1">
    <property type="nucleotide sequence ID" value="XM_022961822.1"/>
</dbReference>
<dbReference type="Pfam" id="PF10537">
    <property type="entry name" value="WAC_Acf1_DNA_bd"/>
    <property type="match status" value="1"/>
</dbReference>
<dbReference type="PANTHER" id="PTHR46510:SF1">
    <property type="entry name" value="BROMODOMAIN ADJACENT TO ZINC FINGER DOMAIN PROTEIN 1A"/>
    <property type="match status" value="1"/>
</dbReference>
<dbReference type="Pfam" id="PF00628">
    <property type="entry name" value="PHD"/>
    <property type="match status" value="1"/>
</dbReference>
<evidence type="ECO:0000256" key="2">
    <source>
        <dbReference type="ARBA" id="ARBA00022553"/>
    </source>
</evidence>
<sequence length="1794" mass="203633">MPLLKRKAFEKSKASEYLRDDDEVFHCEITDEIFKDYEEYCERIILVNSMVWTCEMTGKNNLTYSEALHSERTARRALKDFPMELRIPILYLAMRTKRCSFAEMSEDVFNFVRDRYFVGETVEACLEGEVWREGHILSITAQKQHPDSKTMLPSTAYCYEVEQYHESDPSASGQIGTAPSDRVRRRKGVYTRDKNRLFLKQFVEGGSDGVISIKKSAQEKYNISKVSFDQIFTGNPPVFPSSKKLLKSPTASKGPTKPGSASKLTKTVKKPSPDKKGRQESMDKFVKKTDKAEAQKNKPPMDPAAKKSAQEMAEKMRKAEDLMRQRKEEERLRKKEKTARLQAYMKEWQKVKDDIELEDHKVLPTGTLVEVEGIPHEHFGDFLSVLEFVHQYSEILKVKDVFHNQQLDLETFRKALTQKEHAGLFSDLVQMFLTTVFSLQEDEAEEYNENGRIQLSTGEEDKEADTEMGVTKAMELATKASKWSQTYLGTPLSKLPLDPTTVSEVLRLHLLSSGAGPGGRCATWRYQARGGYTSADDAGLRLRVQRPALLHALHSTHVADLSLEDKFLVLQCLMNQILSYATLRDVIEERLEEMKNTKQALRLLQTNERKREAQLITAKQEIRKEAFAKKEENKLTGEKARAVDEEMKAAIDKLIAESEEKKKQYEKELKGYQEELFEYTTYLGSDRAFRRYWVCRALAGVFVEAGAGGRGPCRHKPVSPAPRDAGDTLAHVAKLFEQQRERAGSDKENESGANSRGSSPKKPLSNLNGISQKMNGTVIDSTTQQLQDLLMCTGDITTCLVHGKSLRPRWWVFHTAEQLSALTAALNKRGLREGDLRQALDQDKDRILAHIAKCPLHLLNPTAAPAPPAPTVHYGTRHRKFQPSLNVPADSTLSEALELSLRDHILELEEKIFHGLLGSLKVKDREAWRGTIMLRGYDKQAEYLTWGPDNQYRDDYHHPNGVLKLPTDIEESDMKTIAINKYRDPGYYLEAPKVNGVKKEPPEPGAKPEVVRGLASALLQVSQAINHKYLKRPLGLDDKERKDREARNKSLDLEALQRWEVSLMECKSFSQIMLHLFTLDSSVTWSASILNTSCRLCRRKTDPDNMLLCDGCNKGHHLYCLKPKLTATGYPKKVPEGDWFCDVCKPKERTPRKRRKLYTEEVEQEEANSSDSECVDAGVCACCGSGGRLGATCGACGARYHPECARPRPARAARRWLCAACLAPARGTYPPYYVLSILRYHPECARPRPARAARRWLCAACLAPARGTYPPYYVLSILRYHPECARPRPARAARRWLCAACLAPARGTYPPYYVLSILRYHPECARPRPARAARRWLCAACLAPARGTYPPYYVLSILRYHPECARPRPARAARRWLCAACLAPARGTYPPYYVLSILRYHPECARPRPARAARRWLCAACLAPARGTYPPYYVLSILRYHPECARPRPARAARRWLCAACLAPARGTYPPYYVLSILRYHPECARPRPARAARRWLCAACLAPARGTYPPYYVLSILRYHPECARPRPARAARRWLCAACLAPARETSSRRCAAAASAYINSYSRMARHTDSFDSDDSEYNVALVKLAKPGRTSKESSPVHNGKTKRGRKSKNQDQETTNERHTTGRRSKNSLTNGHHEERSTKKRSSRLTQLHTEALQSLLRDVMKHKDCWPFYEPVSPEDVPDYLEVIDQPMDFSTIRDKLESAQYVTDEDLLADAALVFLNCYTYNKDSHPVAKAGNRLEKYMNKRCVELELPALPEIRLQEDDASSKSSKRPSPSEDEDAPLPKRAKLK</sequence>
<feature type="coiled-coil region" evidence="15">
    <location>
        <begin position="644"/>
        <end position="675"/>
    </location>
</feature>
<dbReference type="InterPro" id="IPR001965">
    <property type="entry name" value="Znf_PHD"/>
</dbReference>
<dbReference type="Pfam" id="PF15613">
    <property type="entry name" value="WSD"/>
    <property type="match status" value="1"/>
</dbReference>
<dbReference type="PANTHER" id="PTHR46510">
    <property type="entry name" value="BROMODOMAIN ADJACENT TO ZINC FINGER DOMAIN PROTEIN 1A"/>
    <property type="match status" value="1"/>
</dbReference>
<dbReference type="InterPro" id="IPR001487">
    <property type="entry name" value="Bromodomain"/>
</dbReference>
<dbReference type="SUPFAM" id="SSF47370">
    <property type="entry name" value="Bromodomain"/>
    <property type="match status" value="1"/>
</dbReference>
<dbReference type="SMART" id="SM00571">
    <property type="entry name" value="DDT"/>
    <property type="match status" value="1"/>
</dbReference>
<keyword evidence="7 15" id="KW-0175">Coiled coil</keyword>
<evidence type="ECO:0000256" key="1">
    <source>
        <dbReference type="ARBA" id="ARBA00004123"/>
    </source>
</evidence>
<dbReference type="InterPro" id="IPR013136">
    <property type="entry name" value="WSTF_Acf1_Cbp146"/>
</dbReference>
<keyword evidence="2" id="KW-0597">Phosphoprotein</keyword>
<feature type="region of interest" description="Disordered" evidence="16">
    <location>
        <begin position="740"/>
        <end position="771"/>
    </location>
</feature>
<protein>
    <recommendedName>
        <fullName evidence="11">Bromodomain adjacent to zinc finger domain protein 1A</fullName>
    </recommendedName>
</protein>
<evidence type="ECO:0000256" key="4">
    <source>
        <dbReference type="ARBA" id="ARBA00022771"/>
    </source>
</evidence>
<evidence type="ECO:0000256" key="8">
    <source>
        <dbReference type="ARBA" id="ARBA00023117"/>
    </source>
</evidence>
<keyword evidence="21" id="KW-1185">Reference proteome</keyword>
<evidence type="ECO:0000259" key="18">
    <source>
        <dbReference type="PROSITE" id="PS50016"/>
    </source>
</evidence>
<dbReference type="PROSITE" id="PS50014">
    <property type="entry name" value="BROMODOMAIN_2"/>
    <property type="match status" value="1"/>
</dbReference>
<organism evidence="21 22">
    <name type="scientific">Spodoptera litura</name>
    <name type="common">Asian cotton leafworm</name>
    <dbReference type="NCBI Taxonomy" id="69820"/>
    <lineage>
        <taxon>Eukaryota</taxon>
        <taxon>Metazoa</taxon>
        <taxon>Ecdysozoa</taxon>
        <taxon>Arthropoda</taxon>
        <taxon>Hexapoda</taxon>
        <taxon>Insecta</taxon>
        <taxon>Pterygota</taxon>
        <taxon>Neoptera</taxon>
        <taxon>Endopterygota</taxon>
        <taxon>Lepidoptera</taxon>
        <taxon>Glossata</taxon>
        <taxon>Ditrysia</taxon>
        <taxon>Noctuoidea</taxon>
        <taxon>Noctuidae</taxon>
        <taxon>Amphipyrinae</taxon>
        <taxon>Spodoptera</taxon>
    </lineage>
</organism>
<evidence type="ECO:0000259" key="19">
    <source>
        <dbReference type="PROSITE" id="PS50827"/>
    </source>
</evidence>
<dbReference type="OrthoDB" id="332390at2759"/>
<evidence type="ECO:0000256" key="12">
    <source>
        <dbReference type="PROSITE-ProRule" id="PRU00035"/>
    </source>
</evidence>
<evidence type="ECO:0000256" key="5">
    <source>
        <dbReference type="ARBA" id="ARBA00022833"/>
    </source>
</evidence>
<dbReference type="InterPro" id="IPR013083">
    <property type="entry name" value="Znf_RING/FYVE/PHD"/>
</dbReference>
<evidence type="ECO:0000256" key="10">
    <source>
        <dbReference type="ARBA" id="ARBA00023242"/>
    </source>
</evidence>
<reference evidence="22" key="1">
    <citation type="submission" date="2025-08" db="UniProtKB">
        <authorList>
            <consortium name="RefSeq"/>
        </authorList>
    </citation>
    <scope>IDENTIFICATION</scope>
    <source>
        <strain evidence="22">Ishihara</strain>
        <tissue evidence="22">Whole body</tissue>
    </source>
</reference>
<evidence type="ECO:0000256" key="9">
    <source>
        <dbReference type="ARBA" id="ARBA00023163"/>
    </source>
</evidence>
<keyword evidence="8 12" id="KW-0103">Bromodomain</keyword>
<dbReference type="Proteomes" id="UP000301870">
    <property type="component" value="Chromosome 11"/>
</dbReference>
<proteinExistence type="predicted"/>
<dbReference type="InterPro" id="IPR011011">
    <property type="entry name" value="Znf_FYVE_PHD"/>
</dbReference>
<evidence type="ECO:0000256" key="6">
    <source>
        <dbReference type="ARBA" id="ARBA00023015"/>
    </source>
</evidence>
<dbReference type="GO" id="GO:0003677">
    <property type="term" value="F:DNA binding"/>
    <property type="evidence" value="ECO:0007669"/>
    <property type="project" value="TreeGrafter"/>
</dbReference>
<evidence type="ECO:0000256" key="13">
    <source>
        <dbReference type="PROSITE-ProRule" id="PRU00146"/>
    </source>
</evidence>
<dbReference type="PROSITE" id="PS50827">
    <property type="entry name" value="DDT"/>
    <property type="match status" value="1"/>
</dbReference>
<evidence type="ECO:0000256" key="15">
    <source>
        <dbReference type="SAM" id="Coils"/>
    </source>
</evidence>
<accession>A0A9J7ILT8</accession>
<feature type="domain" description="DDT" evidence="19">
    <location>
        <begin position="376"/>
        <end position="442"/>
    </location>
</feature>
<dbReference type="FunFam" id="3.30.40.10:FF:000300">
    <property type="entry name" value="Bromodomain adjacent to zinc finger domain protein 1A"/>
    <property type="match status" value="1"/>
</dbReference>
<feature type="domain" description="Bromo" evidence="17">
    <location>
        <begin position="1667"/>
        <end position="1737"/>
    </location>
</feature>
<dbReference type="Pfam" id="PF02791">
    <property type="entry name" value="DDT"/>
    <property type="match status" value="1"/>
</dbReference>
<dbReference type="GO" id="GO:0006355">
    <property type="term" value="P:regulation of DNA-templated transcription"/>
    <property type="evidence" value="ECO:0007669"/>
    <property type="project" value="TreeGrafter"/>
</dbReference>